<dbReference type="EMBL" id="CAMPGE010016814">
    <property type="protein sequence ID" value="CAI2375348.1"/>
    <property type="molecule type" value="Genomic_DNA"/>
</dbReference>
<evidence type="ECO:0000313" key="3">
    <source>
        <dbReference type="Proteomes" id="UP001295684"/>
    </source>
</evidence>
<dbReference type="AlphaFoldDB" id="A0AAD1XMC9"/>
<feature type="compositionally biased region" description="Basic residues" evidence="1">
    <location>
        <begin position="52"/>
        <end position="77"/>
    </location>
</feature>
<dbReference type="Proteomes" id="UP001295684">
    <property type="component" value="Unassembled WGS sequence"/>
</dbReference>
<keyword evidence="3" id="KW-1185">Reference proteome</keyword>
<comment type="caution">
    <text evidence="2">The sequence shown here is derived from an EMBL/GenBank/DDBJ whole genome shotgun (WGS) entry which is preliminary data.</text>
</comment>
<name>A0AAD1XMC9_EUPCR</name>
<protein>
    <submittedName>
        <fullName evidence="2">Uncharacterized protein</fullName>
    </submittedName>
</protein>
<gene>
    <name evidence="2" type="ORF">ECRASSUSDP1_LOCUS16710</name>
</gene>
<organism evidence="2 3">
    <name type="scientific">Euplotes crassus</name>
    <dbReference type="NCBI Taxonomy" id="5936"/>
    <lineage>
        <taxon>Eukaryota</taxon>
        <taxon>Sar</taxon>
        <taxon>Alveolata</taxon>
        <taxon>Ciliophora</taxon>
        <taxon>Intramacronucleata</taxon>
        <taxon>Spirotrichea</taxon>
        <taxon>Hypotrichia</taxon>
        <taxon>Euplotida</taxon>
        <taxon>Euplotidae</taxon>
        <taxon>Moneuplotes</taxon>
    </lineage>
</organism>
<accession>A0AAD1XMC9</accession>
<reference evidence="2" key="1">
    <citation type="submission" date="2023-07" db="EMBL/GenBank/DDBJ databases">
        <authorList>
            <consortium name="AG Swart"/>
            <person name="Singh M."/>
            <person name="Singh A."/>
            <person name="Seah K."/>
            <person name="Emmerich C."/>
        </authorList>
    </citation>
    <scope>NUCLEOTIDE SEQUENCE</scope>
    <source>
        <strain evidence="2">DP1</strain>
    </source>
</reference>
<sequence length="253" mass="30383">MDQVPEPAKTKLKKEQKKIFMFLNQIHANNKKLKTAKFDNLRITFYPNKNPKKKIHWKRSSTSHVVHHSPMKHKKRVNSVFRAPDPSKINQESKEEKKSKISQSLDTTHDIKMPSIHKNSDIEDILERRSTEQSHHTTHTKNRNTSYENYAEDGIDVRAILNQQRYTNYKHDIEKIVNSPNSKDFMKEYKKIRAKNASKSQERKFKQFNIKAFILKNTYLKELDYMERDRRIKEVQKNRQNILLSKRNKYLYK</sequence>
<feature type="region of interest" description="Disordered" evidence="1">
    <location>
        <begin position="52"/>
        <end position="111"/>
    </location>
</feature>
<evidence type="ECO:0000313" key="2">
    <source>
        <dbReference type="EMBL" id="CAI2375348.1"/>
    </source>
</evidence>
<evidence type="ECO:0000256" key="1">
    <source>
        <dbReference type="SAM" id="MobiDB-lite"/>
    </source>
</evidence>
<proteinExistence type="predicted"/>